<dbReference type="InterPro" id="IPR011324">
    <property type="entry name" value="Cytotoxic_necrot_fac-like_cat"/>
</dbReference>
<evidence type="ECO:0000256" key="7">
    <source>
        <dbReference type="ARBA" id="ARBA00022833"/>
    </source>
</evidence>
<dbReference type="Gene3D" id="3.60.140.10">
    <property type="entry name" value="CNF1/YfiH-like putative cysteine hydrolases"/>
    <property type="match status" value="1"/>
</dbReference>
<dbReference type="Proteomes" id="UP000198619">
    <property type="component" value="Unassembled WGS sequence"/>
</dbReference>
<keyword evidence="5" id="KW-0479">Metal-binding</keyword>
<keyword evidence="13" id="KW-1185">Reference proteome</keyword>
<dbReference type="STRING" id="84698.SAMN04488528_1002197"/>
<evidence type="ECO:0000256" key="2">
    <source>
        <dbReference type="ARBA" id="ARBA00003215"/>
    </source>
</evidence>
<dbReference type="RefSeq" id="WP_090038441.1">
    <property type="nucleotide sequence ID" value="NZ_FOKI01000002.1"/>
</dbReference>
<evidence type="ECO:0000256" key="11">
    <source>
        <dbReference type="RuleBase" id="RU361274"/>
    </source>
</evidence>
<dbReference type="InterPro" id="IPR003730">
    <property type="entry name" value="Cu_polyphenol_OxRdtase"/>
</dbReference>
<dbReference type="PANTHER" id="PTHR30616">
    <property type="entry name" value="UNCHARACTERIZED PROTEIN YFIH"/>
    <property type="match status" value="1"/>
</dbReference>
<evidence type="ECO:0000313" key="12">
    <source>
        <dbReference type="EMBL" id="SFA77937.1"/>
    </source>
</evidence>
<gene>
    <name evidence="12" type="ORF">SAMN04488528_1002197</name>
</gene>
<keyword evidence="4" id="KW-0808">Transferase</keyword>
<dbReference type="GO" id="GO:0017061">
    <property type="term" value="F:S-methyl-5-thioadenosine phosphorylase activity"/>
    <property type="evidence" value="ECO:0007669"/>
    <property type="project" value="UniProtKB-EC"/>
</dbReference>
<evidence type="ECO:0000256" key="6">
    <source>
        <dbReference type="ARBA" id="ARBA00022801"/>
    </source>
</evidence>
<dbReference type="GO" id="GO:0005507">
    <property type="term" value="F:copper ion binding"/>
    <property type="evidence" value="ECO:0007669"/>
    <property type="project" value="TreeGrafter"/>
</dbReference>
<evidence type="ECO:0000256" key="10">
    <source>
        <dbReference type="ARBA" id="ARBA00049893"/>
    </source>
</evidence>
<evidence type="ECO:0000256" key="4">
    <source>
        <dbReference type="ARBA" id="ARBA00022679"/>
    </source>
</evidence>
<comment type="catalytic activity">
    <reaction evidence="10">
        <text>S-methyl-5'-thioadenosine + phosphate = 5-(methylsulfanyl)-alpha-D-ribose 1-phosphate + adenine</text>
        <dbReference type="Rhea" id="RHEA:11852"/>
        <dbReference type="ChEBI" id="CHEBI:16708"/>
        <dbReference type="ChEBI" id="CHEBI:17509"/>
        <dbReference type="ChEBI" id="CHEBI:43474"/>
        <dbReference type="ChEBI" id="CHEBI:58533"/>
        <dbReference type="EC" id="2.4.2.28"/>
    </reaction>
    <physiologicalReaction direction="left-to-right" evidence="10">
        <dbReference type="Rhea" id="RHEA:11853"/>
    </physiologicalReaction>
</comment>
<accession>A0A1I0VPK5</accession>
<comment type="function">
    <text evidence="2">Purine nucleoside enzyme that catalyzes the phosphorolysis of adenosine and inosine nucleosides, yielding D-ribose 1-phosphate and the respective free bases, adenine and hypoxanthine. Also catalyzes the phosphorolysis of S-methyl-5'-thioadenosine into adenine and S-methyl-5-thio-alpha-D-ribose 1-phosphate. Also has adenosine deaminase activity.</text>
</comment>
<name>A0A1I0VPK5_9CLOT</name>
<sequence length="241" mass="27969">MEIETIENNYDFIKIKNDNVTFIFSTAKNNLDFSRNRDDFKKKIDFIKDKYKLEDIKYLSQTHSKLVWDVTELNCEKILEGDGLITNKFNLGISVFTADCTPVVLYDIKNKVISAIHSGWKGTLNHIVGAAIEKMKQTYDTKGEDIIAIIGPHNRECCYEVSEEMIDIFKKDELFSKHNINKGRYLSLENCIIADLKNKNVKEENIKSLNQCTYCSSKFDFHSYRKDKEKSGRLLTLVFMS</sequence>
<protein>
    <recommendedName>
        <fullName evidence="11">Purine nucleoside phosphorylase</fullName>
    </recommendedName>
</protein>
<comment type="similarity">
    <text evidence="3 11">Belongs to the purine nucleoside phosphorylase YfiH/LACC1 family.</text>
</comment>
<reference evidence="12 13" key="1">
    <citation type="submission" date="2016-10" db="EMBL/GenBank/DDBJ databases">
        <authorList>
            <person name="de Groot N.N."/>
        </authorList>
    </citation>
    <scope>NUCLEOTIDE SEQUENCE [LARGE SCALE GENOMIC DNA]</scope>
    <source>
        <strain evidence="12 13">DSM 12271</strain>
    </source>
</reference>
<keyword evidence="6" id="KW-0378">Hydrolase</keyword>
<comment type="catalytic activity">
    <reaction evidence="1">
        <text>inosine + phosphate = alpha-D-ribose 1-phosphate + hypoxanthine</text>
        <dbReference type="Rhea" id="RHEA:27646"/>
        <dbReference type="ChEBI" id="CHEBI:17368"/>
        <dbReference type="ChEBI" id="CHEBI:17596"/>
        <dbReference type="ChEBI" id="CHEBI:43474"/>
        <dbReference type="ChEBI" id="CHEBI:57720"/>
        <dbReference type="EC" id="2.4.2.1"/>
    </reaction>
    <physiologicalReaction direction="left-to-right" evidence="1">
        <dbReference type="Rhea" id="RHEA:27647"/>
    </physiologicalReaction>
</comment>
<evidence type="ECO:0000256" key="1">
    <source>
        <dbReference type="ARBA" id="ARBA00000553"/>
    </source>
</evidence>
<organism evidence="12 13">
    <name type="scientific">Clostridium frigidicarnis</name>
    <dbReference type="NCBI Taxonomy" id="84698"/>
    <lineage>
        <taxon>Bacteria</taxon>
        <taxon>Bacillati</taxon>
        <taxon>Bacillota</taxon>
        <taxon>Clostridia</taxon>
        <taxon>Eubacteriales</taxon>
        <taxon>Clostridiaceae</taxon>
        <taxon>Clostridium</taxon>
    </lineage>
</organism>
<dbReference type="CDD" id="cd16833">
    <property type="entry name" value="YfiH"/>
    <property type="match status" value="1"/>
</dbReference>
<evidence type="ECO:0000256" key="3">
    <source>
        <dbReference type="ARBA" id="ARBA00007353"/>
    </source>
</evidence>
<dbReference type="InterPro" id="IPR038371">
    <property type="entry name" value="Cu_polyphenol_OxRdtase_sf"/>
</dbReference>
<dbReference type="PANTHER" id="PTHR30616:SF2">
    <property type="entry name" value="PURINE NUCLEOSIDE PHOSPHORYLASE LACC1"/>
    <property type="match status" value="1"/>
</dbReference>
<dbReference type="AlphaFoldDB" id="A0A1I0VPK5"/>
<dbReference type="SUPFAM" id="SSF64438">
    <property type="entry name" value="CNF1/YfiH-like putative cysteine hydrolases"/>
    <property type="match status" value="1"/>
</dbReference>
<proteinExistence type="inferred from homology"/>
<dbReference type="OrthoDB" id="4279at2"/>
<keyword evidence="7" id="KW-0862">Zinc</keyword>
<comment type="catalytic activity">
    <reaction evidence="8">
        <text>adenosine + H2O + H(+) = inosine + NH4(+)</text>
        <dbReference type="Rhea" id="RHEA:24408"/>
        <dbReference type="ChEBI" id="CHEBI:15377"/>
        <dbReference type="ChEBI" id="CHEBI:15378"/>
        <dbReference type="ChEBI" id="CHEBI:16335"/>
        <dbReference type="ChEBI" id="CHEBI:17596"/>
        <dbReference type="ChEBI" id="CHEBI:28938"/>
        <dbReference type="EC" id="3.5.4.4"/>
    </reaction>
    <physiologicalReaction direction="left-to-right" evidence="8">
        <dbReference type="Rhea" id="RHEA:24409"/>
    </physiologicalReaction>
</comment>
<dbReference type="Pfam" id="PF02578">
    <property type="entry name" value="Cu-oxidase_4"/>
    <property type="match status" value="1"/>
</dbReference>
<dbReference type="NCBIfam" id="TIGR00726">
    <property type="entry name" value="peptidoglycan editing factor PgeF"/>
    <property type="match status" value="1"/>
</dbReference>
<evidence type="ECO:0000256" key="5">
    <source>
        <dbReference type="ARBA" id="ARBA00022723"/>
    </source>
</evidence>
<evidence type="ECO:0000256" key="8">
    <source>
        <dbReference type="ARBA" id="ARBA00047989"/>
    </source>
</evidence>
<dbReference type="GO" id="GO:0016787">
    <property type="term" value="F:hydrolase activity"/>
    <property type="evidence" value="ECO:0007669"/>
    <property type="project" value="UniProtKB-KW"/>
</dbReference>
<evidence type="ECO:0000313" key="13">
    <source>
        <dbReference type="Proteomes" id="UP000198619"/>
    </source>
</evidence>
<dbReference type="EMBL" id="FOKI01000002">
    <property type="protein sequence ID" value="SFA77937.1"/>
    <property type="molecule type" value="Genomic_DNA"/>
</dbReference>
<evidence type="ECO:0000256" key="9">
    <source>
        <dbReference type="ARBA" id="ARBA00048968"/>
    </source>
</evidence>
<comment type="catalytic activity">
    <reaction evidence="9">
        <text>adenosine + phosphate = alpha-D-ribose 1-phosphate + adenine</text>
        <dbReference type="Rhea" id="RHEA:27642"/>
        <dbReference type="ChEBI" id="CHEBI:16335"/>
        <dbReference type="ChEBI" id="CHEBI:16708"/>
        <dbReference type="ChEBI" id="CHEBI:43474"/>
        <dbReference type="ChEBI" id="CHEBI:57720"/>
        <dbReference type="EC" id="2.4.2.1"/>
    </reaction>
    <physiologicalReaction direction="left-to-right" evidence="9">
        <dbReference type="Rhea" id="RHEA:27643"/>
    </physiologicalReaction>
</comment>